<gene>
    <name evidence="1" type="ORF">ACJMK2_022746</name>
</gene>
<dbReference type="EMBL" id="JBJQND010000018">
    <property type="protein sequence ID" value="KAL3837384.1"/>
    <property type="molecule type" value="Genomic_DNA"/>
</dbReference>
<dbReference type="Proteomes" id="UP001634394">
    <property type="component" value="Unassembled WGS sequence"/>
</dbReference>
<proteinExistence type="predicted"/>
<organism evidence="1 2">
    <name type="scientific">Sinanodonta woodiana</name>
    <name type="common">Chinese pond mussel</name>
    <name type="synonym">Anodonta woodiana</name>
    <dbReference type="NCBI Taxonomy" id="1069815"/>
    <lineage>
        <taxon>Eukaryota</taxon>
        <taxon>Metazoa</taxon>
        <taxon>Spiralia</taxon>
        <taxon>Lophotrochozoa</taxon>
        <taxon>Mollusca</taxon>
        <taxon>Bivalvia</taxon>
        <taxon>Autobranchia</taxon>
        <taxon>Heteroconchia</taxon>
        <taxon>Palaeoheterodonta</taxon>
        <taxon>Unionida</taxon>
        <taxon>Unionoidea</taxon>
        <taxon>Unionidae</taxon>
        <taxon>Unioninae</taxon>
        <taxon>Sinanodonta</taxon>
    </lineage>
</organism>
<keyword evidence="2" id="KW-1185">Reference proteome</keyword>
<comment type="caution">
    <text evidence="1">The sequence shown here is derived from an EMBL/GenBank/DDBJ whole genome shotgun (WGS) entry which is preliminary data.</text>
</comment>
<reference evidence="1 2" key="1">
    <citation type="submission" date="2024-11" db="EMBL/GenBank/DDBJ databases">
        <title>Chromosome-level genome assembly of the freshwater bivalve Anodonta woodiana.</title>
        <authorList>
            <person name="Chen X."/>
        </authorList>
    </citation>
    <scope>NUCLEOTIDE SEQUENCE [LARGE SCALE GENOMIC DNA]</scope>
    <source>
        <strain evidence="1">MN2024</strain>
        <tissue evidence="1">Gills</tissue>
    </source>
</reference>
<sequence>MKAKFSYWMISRSHTKKNNVEVDCTALLESTERYDGTASWIQQNRITDPLHGFNERYGPASWSQKNGTGGLHRVNKTVRACFMESTECYGLASCTQQNSTVWLYGLDITARTHFMESTECYLYYIT</sequence>
<dbReference type="AlphaFoldDB" id="A0ABD3TJY9"/>
<accession>A0ABD3TJY9</accession>
<protein>
    <submittedName>
        <fullName evidence="1">Uncharacterized protein</fullName>
    </submittedName>
</protein>
<name>A0ABD3TJY9_SINWO</name>
<evidence type="ECO:0000313" key="1">
    <source>
        <dbReference type="EMBL" id="KAL3837384.1"/>
    </source>
</evidence>
<evidence type="ECO:0000313" key="2">
    <source>
        <dbReference type="Proteomes" id="UP001634394"/>
    </source>
</evidence>